<dbReference type="SUPFAM" id="SSF48264">
    <property type="entry name" value="Cytochrome P450"/>
    <property type="match status" value="1"/>
</dbReference>
<dbReference type="InterPro" id="IPR001128">
    <property type="entry name" value="Cyt_P450"/>
</dbReference>
<dbReference type="Gene3D" id="1.10.630.10">
    <property type="entry name" value="Cytochrome P450"/>
    <property type="match status" value="1"/>
</dbReference>
<evidence type="ECO:0000256" key="7">
    <source>
        <dbReference type="ARBA" id="ARBA00022824"/>
    </source>
</evidence>
<keyword evidence="10 13" id="KW-0408">Iron</keyword>
<name>A0AAW1J1E5_POPJA</name>
<keyword evidence="11 14" id="KW-0503">Monooxygenase</keyword>
<dbReference type="GO" id="GO:0016705">
    <property type="term" value="F:oxidoreductase activity, acting on paired donors, with incorporation or reduction of molecular oxygen"/>
    <property type="evidence" value="ECO:0007669"/>
    <property type="project" value="InterPro"/>
</dbReference>
<evidence type="ECO:0000313" key="15">
    <source>
        <dbReference type="EMBL" id="KAK9696684.1"/>
    </source>
</evidence>
<evidence type="ECO:0000256" key="11">
    <source>
        <dbReference type="ARBA" id="ARBA00023033"/>
    </source>
</evidence>
<keyword evidence="6 13" id="KW-0479">Metal-binding</keyword>
<keyword evidence="5 13" id="KW-0349">Heme</keyword>
<evidence type="ECO:0000256" key="13">
    <source>
        <dbReference type="PIRSR" id="PIRSR602401-1"/>
    </source>
</evidence>
<dbReference type="GO" id="GO:0005506">
    <property type="term" value="F:iron ion binding"/>
    <property type="evidence" value="ECO:0007669"/>
    <property type="project" value="InterPro"/>
</dbReference>
<reference evidence="15 16" key="1">
    <citation type="journal article" date="2024" name="BMC Genomics">
        <title>De novo assembly and annotation of Popillia japonica's genome with initial clues to its potential as an invasive pest.</title>
        <authorList>
            <person name="Cucini C."/>
            <person name="Boschi S."/>
            <person name="Funari R."/>
            <person name="Cardaioli E."/>
            <person name="Iannotti N."/>
            <person name="Marturano G."/>
            <person name="Paoli F."/>
            <person name="Bruttini M."/>
            <person name="Carapelli A."/>
            <person name="Frati F."/>
            <person name="Nardi F."/>
        </authorList>
    </citation>
    <scope>NUCLEOTIDE SEQUENCE [LARGE SCALE GENOMIC DNA]</scope>
    <source>
        <strain evidence="15">DMR45628</strain>
    </source>
</reference>
<evidence type="ECO:0000256" key="12">
    <source>
        <dbReference type="ARBA" id="ARBA00023136"/>
    </source>
</evidence>
<dbReference type="AlphaFoldDB" id="A0AAW1J1E5"/>
<evidence type="ECO:0000313" key="16">
    <source>
        <dbReference type="Proteomes" id="UP001458880"/>
    </source>
</evidence>
<evidence type="ECO:0000256" key="6">
    <source>
        <dbReference type="ARBA" id="ARBA00022723"/>
    </source>
</evidence>
<evidence type="ECO:0000256" key="3">
    <source>
        <dbReference type="ARBA" id="ARBA00004406"/>
    </source>
</evidence>
<keyword evidence="16" id="KW-1185">Reference proteome</keyword>
<dbReference type="GO" id="GO:0005789">
    <property type="term" value="C:endoplasmic reticulum membrane"/>
    <property type="evidence" value="ECO:0007669"/>
    <property type="project" value="UniProtKB-SubCell"/>
</dbReference>
<comment type="cofactor">
    <cofactor evidence="1 13">
        <name>heme</name>
        <dbReference type="ChEBI" id="CHEBI:30413"/>
    </cofactor>
</comment>
<dbReference type="InterPro" id="IPR017972">
    <property type="entry name" value="Cyt_P450_CS"/>
</dbReference>
<dbReference type="InterPro" id="IPR002401">
    <property type="entry name" value="Cyt_P450_E_grp-I"/>
</dbReference>
<keyword evidence="8" id="KW-0492">Microsome</keyword>
<evidence type="ECO:0000256" key="5">
    <source>
        <dbReference type="ARBA" id="ARBA00022617"/>
    </source>
</evidence>
<comment type="similarity">
    <text evidence="4 14">Belongs to the cytochrome P450 family.</text>
</comment>
<feature type="binding site" description="axial binding residue" evidence="13">
    <location>
        <position position="419"/>
    </location>
    <ligand>
        <name>heme</name>
        <dbReference type="ChEBI" id="CHEBI:30413"/>
    </ligand>
    <ligandPart>
        <name>Fe</name>
        <dbReference type="ChEBI" id="CHEBI:18248"/>
    </ligandPart>
</feature>
<dbReference type="PANTHER" id="PTHR24292:SF100">
    <property type="entry name" value="CYTOCHROME P450 6A16, ISOFORM B-RELATED"/>
    <property type="match status" value="1"/>
</dbReference>
<accession>A0AAW1J1E5</accession>
<dbReference type="PRINTS" id="PR00385">
    <property type="entry name" value="P450"/>
</dbReference>
<dbReference type="PROSITE" id="PS00086">
    <property type="entry name" value="CYTOCHROME_P450"/>
    <property type="match status" value="1"/>
</dbReference>
<dbReference type="EMBL" id="JASPKY010000444">
    <property type="protein sequence ID" value="KAK9696684.1"/>
    <property type="molecule type" value="Genomic_DNA"/>
</dbReference>
<dbReference type="Pfam" id="PF00067">
    <property type="entry name" value="p450"/>
    <property type="match status" value="1"/>
</dbReference>
<dbReference type="InterPro" id="IPR036396">
    <property type="entry name" value="Cyt_P450_sf"/>
</dbReference>
<dbReference type="PRINTS" id="PR00463">
    <property type="entry name" value="EP450I"/>
</dbReference>
<dbReference type="PANTHER" id="PTHR24292">
    <property type="entry name" value="CYTOCHROME P450"/>
    <property type="match status" value="1"/>
</dbReference>
<proteinExistence type="inferred from homology"/>
<gene>
    <name evidence="15" type="ORF">QE152_g31424</name>
</gene>
<dbReference type="FunFam" id="1.10.630.10:FF:000042">
    <property type="entry name" value="Cytochrome P450"/>
    <property type="match status" value="1"/>
</dbReference>
<dbReference type="Proteomes" id="UP001458880">
    <property type="component" value="Unassembled WGS sequence"/>
</dbReference>
<comment type="subcellular location">
    <subcellularLocation>
        <location evidence="3">Endoplasmic reticulum membrane</location>
        <topology evidence="3">Peripheral membrane protein</topology>
    </subcellularLocation>
    <subcellularLocation>
        <location evidence="2">Microsome membrane</location>
        <topology evidence="2">Peripheral membrane protein</topology>
    </subcellularLocation>
</comment>
<evidence type="ECO:0000256" key="14">
    <source>
        <dbReference type="RuleBase" id="RU000461"/>
    </source>
</evidence>
<evidence type="ECO:0000256" key="1">
    <source>
        <dbReference type="ARBA" id="ARBA00001971"/>
    </source>
</evidence>
<organism evidence="15 16">
    <name type="scientific">Popillia japonica</name>
    <name type="common">Japanese beetle</name>
    <dbReference type="NCBI Taxonomy" id="7064"/>
    <lineage>
        <taxon>Eukaryota</taxon>
        <taxon>Metazoa</taxon>
        <taxon>Ecdysozoa</taxon>
        <taxon>Arthropoda</taxon>
        <taxon>Hexapoda</taxon>
        <taxon>Insecta</taxon>
        <taxon>Pterygota</taxon>
        <taxon>Neoptera</taxon>
        <taxon>Endopterygota</taxon>
        <taxon>Coleoptera</taxon>
        <taxon>Polyphaga</taxon>
        <taxon>Scarabaeiformia</taxon>
        <taxon>Scarabaeidae</taxon>
        <taxon>Rutelinae</taxon>
        <taxon>Popillia</taxon>
    </lineage>
</organism>
<evidence type="ECO:0000256" key="4">
    <source>
        <dbReference type="ARBA" id="ARBA00010617"/>
    </source>
</evidence>
<keyword evidence="7" id="KW-0256">Endoplasmic reticulum</keyword>
<protein>
    <submittedName>
        <fullName evidence="15">Cytochrome P450</fullName>
    </submittedName>
</protein>
<dbReference type="InterPro" id="IPR050476">
    <property type="entry name" value="Insect_CytP450_Detox"/>
</dbReference>
<dbReference type="GO" id="GO:0004497">
    <property type="term" value="F:monooxygenase activity"/>
    <property type="evidence" value="ECO:0007669"/>
    <property type="project" value="UniProtKB-KW"/>
</dbReference>
<dbReference type="GO" id="GO:0020037">
    <property type="term" value="F:heme binding"/>
    <property type="evidence" value="ECO:0007669"/>
    <property type="project" value="InterPro"/>
</dbReference>
<keyword evidence="12" id="KW-0472">Membrane</keyword>
<sequence length="477" mass="55489">MVLQLLVKKKNIPHPKPAIPLGNILSHSYTLTSMHNFLKLTYDQMKAEGHKHCGLYFVSRPFYMPIDPEYVKAILTKDFVHFADRGLYYDEKQEPLGAHLLVLEGEQWKKMRTKFTPTFTGGKIRLMFEGLMSCAQKMSEAVHEIDEHPVDIKEICACFTTDVIGTCVFGINCNSFDENDAEFRRHGRRLFKMSLSFVLKIIFSSTFRNLAKFLQVKIVDAEATEFFMQVIKTTVKYREEHDVVRNDFIQLLMELRKTDQGLSINEIAAQSFLFFAAGFETSSTTMTFCIYELAHSPDIQEKVRKEIGDVLEKYDGVLTYDGVLEMKYLDRVIDETLRKHPSVPNLPRICTKDYKLPVMMVKIRPKSTSNLYQRLQITRWDAEHYPDPDRFDPERFTEENKSKRHPYAYLPFGEGPRICLGQRFGLLQVKIGLITLLRKHSFSPNLNTPYPMDYDKNSIFLTVRDPVWINAKRIIQT</sequence>
<evidence type="ECO:0000256" key="10">
    <source>
        <dbReference type="ARBA" id="ARBA00023004"/>
    </source>
</evidence>
<dbReference type="CDD" id="cd11056">
    <property type="entry name" value="CYP6-like"/>
    <property type="match status" value="1"/>
</dbReference>
<keyword evidence="9 14" id="KW-0560">Oxidoreductase</keyword>
<evidence type="ECO:0000256" key="2">
    <source>
        <dbReference type="ARBA" id="ARBA00004174"/>
    </source>
</evidence>
<comment type="caution">
    <text evidence="15">The sequence shown here is derived from an EMBL/GenBank/DDBJ whole genome shotgun (WGS) entry which is preliminary data.</text>
</comment>
<evidence type="ECO:0000256" key="9">
    <source>
        <dbReference type="ARBA" id="ARBA00023002"/>
    </source>
</evidence>
<evidence type="ECO:0000256" key="8">
    <source>
        <dbReference type="ARBA" id="ARBA00022848"/>
    </source>
</evidence>